<sequence>MVKDVFSSNCNLGYIIEMSQFSMNKELRALLCFWAMAWGLIIAELRFDNQSSAFRICYTGVVLVELLAEEWLGSVHSHFNVGDYRAPM</sequence>
<dbReference type="EMBL" id="JAYMYQ010000005">
    <property type="protein sequence ID" value="KAK7330247.1"/>
    <property type="molecule type" value="Genomic_DNA"/>
</dbReference>
<protein>
    <submittedName>
        <fullName evidence="1">Uncharacterized protein</fullName>
    </submittedName>
</protein>
<dbReference type="Proteomes" id="UP001367508">
    <property type="component" value="Unassembled WGS sequence"/>
</dbReference>
<evidence type="ECO:0000313" key="1">
    <source>
        <dbReference type="EMBL" id="KAK7330247.1"/>
    </source>
</evidence>
<keyword evidence="2" id="KW-1185">Reference proteome</keyword>
<proteinExistence type="predicted"/>
<comment type="caution">
    <text evidence="1">The sequence shown here is derived from an EMBL/GenBank/DDBJ whole genome shotgun (WGS) entry which is preliminary data.</text>
</comment>
<reference evidence="1 2" key="1">
    <citation type="submission" date="2024-01" db="EMBL/GenBank/DDBJ databases">
        <title>The genomes of 5 underutilized Papilionoideae crops provide insights into root nodulation and disease resistanc.</title>
        <authorList>
            <person name="Jiang F."/>
        </authorList>
    </citation>
    <scope>NUCLEOTIDE SEQUENCE [LARGE SCALE GENOMIC DNA]</scope>
    <source>
        <strain evidence="1">LVBAO_FW01</strain>
        <tissue evidence="1">Leaves</tissue>
    </source>
</reference>
<name>A0AAN9L8S9_CANGL</name>
<dbReference type="AlphaFoldDB" id="A0AAN9L8S9"/>
<gene>
    <name evidence="1" type="ORF">VNO77_24435</name>
</gene>
<evidence type="ECO:0000313" key="2">
    <source>
        <dbReference type="Proteomes" id="UP001367508"/>
    </source>
</evidence>
<accession>A0AAN9L8S9</accession>
<organism evidence="1 2">
    <name type="scientific">Canavalia gladiata</name>
    <name type="common">Sword bean</name>
    <name type="synonym">Dolichos gladiatus</name>
    <dbReference type="NCBI Taxonomy" id="3824"/>
    <lineage>
        <taxon>Eukaryota</taxon>
        <taxon>Viridiplantae</taxon>
        <taxon>Streptophyta</taxon>
        <taxon>Embryophyta</taxon>
        <taxon>Tracheophyta</taxon>
        <taxon>Spermatophyta</taxon>
        <taxon>Magnoliopsida</taxon>
        <taxon>eudicotyledons</taxon>
        <taxon>Gunneridae</taxon>
        <taxon>Pentapetalae</taxon>
        <taxon>rosids</taxon>
        <taxon>fabids</taxon>
        <taxon>Fabales</taxon>
        <taxon>Fabaceae</taxon>
        <taxon>Papilionoideae</taxon>
        <taxon>50 kb inversion clade</taxon>
        <taxon>NPAAA clade</taxon>
        <taxon>indigoferoid/millettioid clade</taxon>
        <taxon>Phaseoleae</taxon>
        <taxon>Canavalia</taxon>
    </lineage>
</organism>